<protein>
    <submittedName>
        <fullName evidence="3">Uncharacterized protein</fullName>
    </submittedName>
</protein>
<feature type="region of interest" description="Disordered" evidence="1">
    <location>
        <begin position="73"/>
        <end position="105"/>
    </location>
</feature>
<accession>A0AAW0DEP5</accession>
<keyword evidence="2" id="KW-0732">Signal</keyword>
<name>A0AAW0DEP5_9AGAR</name>
<comment type="caution">
    <text evidence="3">The sequence shown here is derived from an EMBL/GenBank/DDBJ whole genome shotgun (WGS) entry which is preliminary data.</text>
</comment>
<feature type="compositionally biased region" description="Basic residues" evidence="1">
    <location>
        <begin position="90"/>
        <end position="104"/>
    </location>
</feature>
<proteinExistence type="predicted"/>
<evidence type="ECO:0000313" key="3">
    <source>
        <dbReference type="EMBL" id="KAK7049602.1"/>
    </source>
</evidence>
<dbReference type="EMBL" id="JAYKXP010000016">
    <property type="protein sequence ID" value="KAK7049602.1"/>
    <property type="molecule type" value="Genomic_DNA"/>
</dbReference>
<dbReference type="Proteomes" id="UP001383192">
    <property type="component" value="Unassembled WGS sequence"/>
</dbReference>
<feature type="compositionally biased region" description="Basic and acidic residues" evidence="1">
    <location>
        <begin position="73"/>
        <end position="86"/>
    </location>
</feature>
<evidence type="ECO:0000256" key="2">
    <source>
        <dbReference type="SAM" id="SignalP"/>
    </source>
</evidence>
<reference evidence="3 4" key="1">
    <citation type="submission" date="2024-01" db="EMBL/GenBank/DDBJ databases">
        <title>A draft genome for a cacao thread blight-causing isolate of Paramarasmius palmivorus.</title>
        <authorList>
            <person name="Baruah I.K."/>
            <person name="Bukari Y."/>
            <person name="Amoako-Attah I."/>
            <person name="Meinhardt L.W."/>
            <person name="Bailey B.A."/>
            <person name="Cohen S.P."/>
        </authorList>
    </citation>
    <scope>NUCLEOTIDE SEQUENCE [LARGE SCALE GENOMIC DNA]</scope>
    <source>
        <strain evidence="3 4">GH-12</strain>
    </source>
</reference>
<evidence type="ECO:0000256" key="1">
    <source>
        <dbReference type="SAM" id="MobiDB-lite"/>
    </source>
</evidence>
<sequence length="200" mass="22431">MPFAVYNALRAISLFLCLFRVISVLAIPTENAHSFYTTPHSLGHSYTFEARDGWTSVNISNRLSYTHLPDSQKHLEARSHTKEHTSKNNQGKKSKTKTKTHNTKGKANLQAAAVNVTGAISKLGEELKGIGQPQGVTITWLGILLERDYFAEQLRRYDGQDLKNPSCWSSDVWTPTVSCSKVYRIEPDIDARRMLLSSAH</sequence>
<organism evidence="3 4">
    <name type="scientific">Paramarasmius palmivorus</name>
    <dbReference type="NCBI Taxonomy" id="297713"/>
    <lineage>
        <taxon>Eukaryota</taxon>
        <taxon>Fungi</taxon>
        <taxon>Dikarya</taxon>
        <taxon>Basidiomycota</taxon>
        <taxon>Agaricomycotina</taxon>
        <taxon>Agaricomycetes</taxon>
        <taxon>Agaricomycetidae</taxon>
        <taxon>Agaricales</taxon>
        <taxon>Marasmiineae</taxon>
        <taxon>Marasmiaceae</taxon>
        <taxon>Paramarasmius</taxon>
    </lineage>
</organism>
<dbReference type="AlphaFoldDB" id="A0AAW0DEP5"/>
<evidence type="ECO:0000313" key="4">
    <source>
        <dbReference type="Proteomes" id="UP001383192"/>
    </source>
</evidence>
<feature type="chain" id="PRO_5044001692" evidence="2">
    <location>
        <begin position="27"/>
        <end position="200"/>
    </location>
</feature>
<feature type="signal peptide" evidence="2">
    <location>
        <begin position="1"/>
        <end position="26"/>
    </location>
</feature>
<gene>
    <name evidence="3" type="ORF">VNI00_005633</name>
</gene>
<keyword evidence="4" id="KW-1185">Reference proteome</keyword>